<organism evidence="2 3">
    <name type="scientific">Acetobacter garciniae</name>
    <dbReference type="NCBI Taxonomy" id="2817435"/>
    <lineage>
        <taxon>Bacteria</taxon>
        <taxon>Pseudomonadati</taxon>
        <taxon>Pseudomonadota</taxon>
        <taxon>Alphaproteobacteria</taxon>
        <taxon>Acetobacterales</taxon>
        <taxon>Acetobacteraceae</taxon>
        <taxon>Acetobacter</taxon>
    </lineage>
</organism>
<keyword evidence="1" id="KW-0472">Membrane</keyword>
<protein>
    <recommendedName>
        <fullName evidence="4">Type II secretion system protein GspF domain-containing protein</fullName>
    </recommendedName>
</protein>
<evidence type="ECO:0000313" key="3">
    <source>
        <dbReference type="Proteomes" id="UP000664073"/>
    </source>
</evidence>
<name>A0A939HPI0_9PROT</name>
<dbReference type="EMBL" id="JAFVMH010000008">
    <property type="protein sequence ID" value="MBO1326271.1"/>
    <property type="molecule type" value="Genomic_DNA"/>
</dbReference>
<keyword evidence="1" id="KW-1133">Transmembrane helix</keyword>
<dbReference type="RefSeq" id="WP_207846937.1">
    <property type="nucleotide sequence ID" value="NZ_JAFVMH010000008.1"/>
</dbReference>
<evidence type="ECO:0000256" key="1">
    <source>
        <dbReference type="SAM" id="Phobius"/>
    </source>
</evidence>
<keyword evidence="3" id="KW-1185">Reference proteome</keyword>
<sequence>MALHIDWSGTHAHDTPTGSKFSQWIDRNVGFSQRTRLKVYAKLAVKIEQGEPIERTLLREAARRAKRRQPATARVLRQIEERIRAEALALPFAIRPFVPADEFLMLRAGDQASDLPGALRRICDTKERTQRIMAAVRKISGAPLGYIAINIGFIAYLAAKVFPSLQTLSEQNHTQSVSLRTMILISHYATVPVAILGLVLLVLMIALVIYSLPRLTGRARLYLEYLPPWSTYRDVQAYLWITGFISYLMIGTPDTEALKIQMYEASPWLRERLSKFESLMIRESLPLPAAMEEAGFRFPSADIIDDIDESWGGEADYERILSLSKSWIVDIEERAVEQATAIKILATTITILISGYILVLGTSIGTEMQPR</sequence>
<feature type="transmembrane region" description="Helical" evidence="1">
    <location>
        <begin position="182"/>
        <end position="210"/>
    </location>
</feature>
<dbReference type="AlphaFoldDB" id="A0A939HPI0"/>
<dbReference type="Gene3D" id="1.20.81.30">
    <property type="entry name" value="Type II secretion system (T2SS), domain F"/>
    <property type="match status" value="1"/>
</dbReference>
<proteinExistence type="predicted"/>
<feature type="transmembrane region" description="Helical" evidence="1">
    <location>
        <begin position="344"/>
        <end position="365"/>
    </location>
</feature>
<dbReference type="InterPro" id="IPR042094">
    <property type="entry name" value="T2SS_GspF_sf"/>
</dbReference>
<gene>
    <name evidence="2" type="ORF">J2D77_14035</name>
</gene>
<evidence type="ECO:0000313" key="2">
    <source>
        <dbReference type="EMBL" id="MBO1326271.1"/>
    </source>
</evidence>
<keyword evidence="1" id="KW-0812">Transmembrane</keyword>
<feature type="transmembrane region" description="Helical" evidence="1">
    <location>
        <begin position="141"/>
        <end position="162"/>
    </location>
</feature>
<accession>A0A939HPI0</accession>
<comment type="caution">
    <text evidence="2">The sequence shown here is derived from an EMBL/GenBank/DDBJ whole genome shotgun (WGS) entry which is preliminary data.</text>
</comment>
<dbReference type="Proteomes" id="UP000664073">
    <property type="component" value="Unassembled WGS sequence"/>
</dbReference>
<reference evidence="2" key="1">
    <citation type="submission" date="2021-03" db="EMBL/GenBank/DDBJ databases">
        <title>The complete genome sequence of Acetobacter sp. TBRC 12339.</title>
        <authorList>
            <person name="Charoenyingcharoen P."/>
            <person name="Yukphan P."/>
        </authorList>
    </citation>
    <scope>NUCLEOTIDE SEQUENCE</scope>
    <source>
        <strain evidence="2">TBRC 12339</strain>
    </source>
</reference>
<evidence type="ECO:0008006" key="4">
    <source>
        <dbReference type="Google" id="ProtNLM"/>
    </source>
</evidence>